<evidence type="ECO:0000313" key="3">
    <source>
        <dbReference type="Proteomes" id="UP001460270"/>
    </source>
</evidence>
<keyword evidence="3" id="KW-1185">Reference proteome</keyword>
<proteinExistence type="predicted"/>
<protein>
    <submittedName>
        <fullName evidence="2">Uncharacterized protein</fullName>
    </submittedName>
</protein>
<dbReference type="Proteomes" id="UP001460270">
    <property type="component" value="Unassembled WGS sequence"/>
</dbReference>
<gene>
    <name evidence="2" type="ORF">WMY93_034240</name>
</gene>
<feature type="region of interest" description="Disordered" evidence="1">
    <location>
        <begin position="222"/>
        <end position="316"/>
    </location>
</feature>
<name>A0AAW0MK59_9GOBI</name>
<organism evidence="2 3">
    <name type="scientific">Mugilogobius chulae</name>
    <name type="common">yellowstripe goby</name>
    <dbReference type="NCBI Taxonomy" id="88201"/>
    <lineage>
        <taxon>Eukaryota</taxon>
        <taxon>Metazoa</taxon>
        <taxon>Chordata</taxon>
        <taxon>Craniata</taxon>
        <taxon>Vertebrata</taxon>
        <taxon>Euteleostomi</taxon>
        <taxon>Actinopterygii</taxon>
        <taxon>Neopterygii</taxon>
        <taxon>Teleostei</taxon>
        <taxon>Neoteleostei</taxon>
        <taxon>Acanthomorphata</taxon>
        <taxon>Gobiaria</taxon>
        <taxon>Gobiiformes</taxon>
        <taxon>Gobioidei</taxon>
        <taxon>Gobiidae</taxon>
        <taxon>Gobionellinae</taxon>
        <taxon>Mugilogobius</taxon>
    </lineage>
</organism>
<comment type="caution">
    <text evidence="2">The sequence shown here is derived from an EMBL/GenBank/DDBJ whole genome shotgun (WGS) entry which is preliminary data.</text>
</comment>
<feature type="region of interest" description="Disordered" evidence="1">
    <location>
        <begin position="98"/>
        <end position="132"/>
    </location>
</feature>
<sequence>MFFLHKADAPEASVVKVLALGQQVNPVAAEKPSSHVYVVVNGRRSNTLLGIGNSDETLIQKEDSVVQAYRCLSVKARTLVGHWPKRYAAHWETSRLSRLASTPSGEPHHDASRQTVTVTHRQRERNHNKSLTKTLTLATPPECIKGNLRLKIGTKPHVRRNELRRGSTQQQRRREGTEKKKNKLSNGYRCERLRQNKNSSFLPRGQSLYCREKGREERERKRKRERERERREKRKEKKRERERERRETEKEEEREIKSEKREEKRKEKREREEREKECEREREREEEKEKRERQKKEREREEKERDKREREREKRQ</sequence>
<dbReference type="EMBL" id="JBBPFD010000437">
    <property type="protein sequence ID" value="KAK7878881.1"/>
    <property type="molecule type" value="Genomic_DNA"/>
</dbReference>
<evidence type="ECO:0000313" key="2">
    <source>
        <dbReference type="EMBL" id="KAK7878881.1"/>
    </source>
</evidence>
<feature type="compositionally biased region" description="Basic residues" evidence="1">
    <location>
        <begin position="120"/>
        <end position="130"/>
    </location>
</feature>
<feature type="compositionally biased region" description="Basic and acidic residues" evidence="1">
    <location>
        <begin position="239"/>
        <end position="316"/>
    </location>
</feature>
<dbReference type="AlphaFoldDB" id="A0AAW0MK59"/>
<reference evidence="3" key="1">
    <citation type="submission" date="2024-04" db="EMBL/GenBank/DDBJ databases">
        <title>Salinicola lusitanus LLJ914,a marine bacterium isolated from the Okinawa Trough.</title>
        <authorList>
            <person name="Li J."/>
        </authorList>
    </citation>
    <scope>NUCLEOTIDE SEQUENCE [LARGE SCALE GENOMIC DNA]</scope>
</reference>
<feature type="region of interest" description="Disordered" evidence="1">
    <location>
        <begin position="147"/>
        <end position="207"/>
    </location>
</feature>
<evidence type="ECO:0000256" key="1">
    <source>
        <dbReference type="SAM" id="MobiDB-lite"/>
    </source>
</evidence>
<feature type="compositionally biased region" description="Basic residues" evidence="1">
    <location>
        <begin position="222"/>
        <end position="238"/>
    </location>
</feature>
<accession>A0AAW0MK59</accession>